<feature type="binding site" evidence="12 15">
    <location>
        <position position="223"/>
    </location>
    <ligand>
        <name>NAD(+)</name>
        <dbReference type="ChEBI" id="CHEBI:57540"/>
    </ligand>
</feature>
<dbReference type="Gene3D" id="3.40.50.1980">
    <property type="entry name" value="Nitrogenase molybdenum iron protein domain"/>
    <property type="match status" value="2"/>
</dbReference>
<keyword evidence="12" id="KW-0028">Amino-acid biosynthesis</keyword>
<evidence type="ECO:0000256" key="11">
    <source>
        <dbReference type="ARBA" id="ARBA00049489"/>
    </source>
</evidence>
<evidence type="ECO:0000313" key="20">
    <source>
        <dbReference type="Proteomes" id="UP000560081"/>
    </source>
</evidence>
<keyword evidence="8 12" id="KW-0560">Oxidoreductase</keyword>
<feature type="binding site" evidence="12 15">
    <location>
        <position position="129"/>
    </location>
    <ligand>
        <name>NAD(+)</name>
        <dbReference type="ChEBI" id="CHEBI:57540"/>
    </ligand>
</feature>
<dbReference type="EMBL" id="JACHMC010000001">
    <property type="protein sequence ID" value="MBB4881937.1"/>
    <property type="molecule type" value="Genomic_DNA"/>
</dbReference>
<evidence type="ECO:0000256" key="17">
    <source>
        <dbReference type="PIRSR" id="PIRSR000099-4"/>
    </source>
</evidence>
<evidence type="ECO:0000256" key="6">
    <source>
        <dbReference type="ARBA" id="ARBA00022723"/>
    </source>
</evidence>
<sequence length="439" mass="45956">MLSVTDLRELDTATADLSRVIPRADVDVASVVPKVQPIIDRVRDGGERALLALAEEFDGVRPPALRVPAEALAAALENLDPAVRAALEESIRRARTVHEAQIPAGSVVELGEGAVVENRWVPVERVGLYVPGGRAVYPSSVVMNVVPAQAAGVESLVVTSPPQKDHGGLPHPTVLAACALLGVDEVYAAGGAQAVAMLALGVRDDDGEGWLCAPVRMVTGPGNVYVAAAKRALQGVIGVDSEAGPSEIAVIADGTARADWVAADLISQSEHDPLAASVLITDSEDLLRDVLAAVEAQVPGSFHEDQIRVALTGPQSGVLLVRDMEQALEVSDLYATEHLEIQTRDPEALAERVRNAGAVFVGPYSPVPLGDYSAGSNHVLPTSGTARFSSGLNTVTFLRSQQLIRYEEAGLRGVADGISALAEDERLPAHGVAVRARFA</sequence>
<evidence type="ECO:0000256" key="16">
    <source>
        <dbReference type="PIRSR" id="PIRSR000099-3"/>
    </source>
</evidence>
<dbReference type="NCBIfam" id="TIGR00069">
    <property type="entry name" value="hisD"/>
    <property type="match status" value="1"/>
</dbReference>
<keyword evidence="10 12" id="KW-0368">Histidine biosynthesis</keyword>
<evidence type="ECO:0000256" key="1">
    <source>
        <dbReference type="ARBA" id="ARBA00003850"/>
    </source>
</evidence>
<comment type="cofactor">
    <cofactor evidence="12 17">
        <name>Zn(2+)</name>
        <dbReference type="ChEBI" id="CHEBI:29105"/>
    </cofactor>
    <text evidence="12 17">Binds 1 zinc ion per subunit.</text>
</comment>
<dbReference type="Pfam" id="PF00815">
    <property type="entry name" value="Histidinol_dh"/>
    <property type="match status" value="1"/>
</dbReference>
<dbReference type="Gene3D" id="1.20.5.1300">
    <property type="match status" value="1"/>
</dbReference>
<dbReference type="PRINTS" id="PR00083">
    <property type="entry name" value="HOLDHDRGNASE"/>
</dbReference>
<comment type="pathway">
    <text evidence="2 12">Amino-acid biosynthesis; L-histidine biosynthesis; L-histidine from 5-phospho-alpha-D-ribose 1-diphosphate: step 9/9.</text>
</comment>
<dbReference type="AlphaFoldDB" id="A0A4Y8X1Q7"/>
<evidence type="ECO:0000256" key="13">
    <source>
        <dbReference type="PIRNR" id="PIRNR000099"/>
    </source>
</evidence>
<comment type="catalytic activity">
    <reaction evidence="11 12">
        <text>L-histidinol + 2 NAD(+) + H2O = L-histidine + 2 NADH + 3 H(+)</text>
        <dbReference type="Rhea" id="RHEA:20641"/>
        <dbReference type="ChEBI" id="CHEBI:15377"/>
        <dbReference type="ChEBI" id="CHEBI:15378"/>
        <dbReference type="ChEBI" id="CHEBI:57540"/>
        <dbReference type="ChEBI" id="CHEBI:57595"/>
        <dbReference type="ChEBI" id="CHEBI:57699"/>
        <dbReference type="ChEBI" id="CHEBI:57945"/>
        <dbReference type="EC" id="1.1.1.23"/>
    </reaction>
</comment>
<feature type="binding site" evidence="12 16">
    <location>
        <position position="430"/>
    </location>
    <ligand>
        <name>substrate</name>
    </ligand>
</feature>
<dbReference type="PANTHER" id="PTHR21256:SF2">
    <property type="entry name" value="HISTIDINE BIOSYNTHESIS TRIFUNCTIONAL PROTEIN"/>
    <property type="match status" value="1"/>
</dbReference>
<dbReference type="InterPro" id="IPR001692">
    <property type="entry name" value="Histidinol_DH_CS"/>
</dbReference>
<dbReference type="GO" id="GO:0000105">
    <property type="term" value="P:L-histidine biosynthetic process"/>
    <property type="evidence" value="ECO:0007669"/>
    <property type="project" value="UniProtKB-UniRule"/>
</dbReference>
<comment type="similarity">
    <text evidence="3 12 13 18">Belongs to the histidinol dehydrogenase family.</text>
</comment>
<evidence type="ECO:0000256" key="4">
    <source>
        <dbReference type="ARBA" id="ARBA00012965"/>
    </source>
</evidence>
<evidence type="ECO:0000256" key="3">
    <source>
        <dbReference type="ARBA" id="ARBA00010178"/>
    </source>
</evidence>
<feature type="binding site" evidence="12 16">
    <location>
        <position position="371"/>
    </location>
    <ligand>
        <name>substrate</name>
    </ligand>
</feature>
<feature type="binding site" evidence="12 16">
    <location>
        <position position="338"/>
    </location>
    <ligand>
        <name>substrate</name>
    </ligand>
</feature>
<evidence type="ECO:0000256" key="12">
    <source>
        <dbReference type="HAMAP-Rule" id="MF_01024"/>
    </source>
</evidence>
<dbReference type="SUPFAM" id="SSF53720">
    <property type="entry name" value="ALDH-like"/>
    <property type="match status" value="1"/>
</dbReference>
<evidence type="ECO:0000256" key="9">
    <source>
        <dbReference type="ARBA" id="ARBA00023027"/>
    </source>
</evidence>
<dbReference type="UniPathway" id="UPA00031">
    <property type="reaction ID" value="UER00014"/>
</dbReference>
<keyword evidence="20" id="KW-1185">Reference proteome</keyword>
<name>A0A4Y8X1Q7_9MICC</name>
<gene>
    <name evidence="12" type="primary">hisD</name>
    <name evidence="19" type="ORF">BJ976_000288</name>
</gene>
<dbReference type="HAMAP" id="MF_01024">
    <property type="entry name" value="HisD"/>
    <property type="match status" value="1"/>
</dbReference>
<dbReference type="EC" id="1.1.1.23" evidence="4 12"/>
<dbReference type="GO" id="GO:0004399">
    <property type="term" value="F:histidinol dehydrogenase activity"/>
    <property type="evidence" value="ECO:0007669"/>
    <property type="project" value="UniProtKB-UniRule"/>
</dbReference>
<feature type="binding site" evidence="12 15">
    <location>
        <position position="193"/>
    </location>
    <ligand>
        <name>NAD(+)</name>
        <dbReference type="ChEBI" id="CHEBI:57540"/>
    </ligand>
</feature>
<feature type="binding site" evidence="12 16">
    <location>
        <position position="271"/>
    </location>
    <ligand>
        <name>substrate</name>
    </ligand>
</feature>
<evidence type="ECO:0000256" key="14">
    <source>
        <dbReference type="PIRSR" id="PIRSR000099-1"/>
    </source>
</evidence>
<protein>
    <recommendedName>
        <fullName evidence="5 12">Histidinol dehydrogenase</fullName>
        <shortName evidence="12">HDH</shortName>
        <ecNumber evidence="4 12">1.1.1.23</ecNumber>
    </recommendedName>
</protein>
<feature type="binding site" evidence="12 16">
    <location>
        <position position="425"/>
    </location>
    <ligand>
        <name>substrate</name>
    </ligand>
</feature>
<keyword evidence="6 12" id="KW-0479">Metal-binding</keyword>
<dbReference type="RefSeq" id="WP_135029242.1">
    <property type="nucleotide sequence ID" value="NZ_BMLA01000003.1"/>
</dbReference>
<comment type="function">
    <text evidence="1 12">Catalyzes the sequential NAD-dependent oxidations of L-histidinol to L-histidinaldehyde and then to L-histidine.</text>
</comment>
<dbReference type="InterPro" id="IPR016161">
    <property type="entry name" value="Ald_DH/histidinol_DH"/>
</dbReference>
<feature type="binding site" evidence="12 16">
    <location>
        <position position="246"/>
    </location>
    <ligand>
        <name>substrate</name>
    </ligand>
</feature>
<evidence type="ECO:0000256" key="5">
    <source>
        <dbReference type="ARBA" id="ARBA00016531"/>
    </source>
</evidence>
<dbReference type="InterPro" id="IPR012131">
    <property type="entry name" value="Hstdl_DH"/>
</dbReference>
<dbReference type="OrthoDB" id="9805269at2"/>
<proteinExistence type="inferred from homology"/>
<evidence type="ECO:0000313" key="19">
    <source>
        <dbReference type="EMBL" id="MBB4881937.1"/>
    </source>
</evidence>
<dbReference type="GO" id="GO:0051287">
    <property type="term" value="F:NAD binding"/>
    <property type="evidence" value="ECO:0007669"/>
    <property type="project" value="InterPro"/>
</dbReference>
<feature type="active site" description="Proton acceptor" evidence="12 14">
    <location>
        <position position="337"/>
    </location>
</feature>
<feature type="binding site" evidence="12 17">
    <location>
        <position position="268"/>
    </location>
    <ligand>
        <name>Zn(2+)</name>
        <dbReference type="ChEBI" id="CHEBI:29105"/>
    </ligand>
</feature>
<accession>A0A4Y8X1Q7</accession>
<dbReference type="GO" id="GO:0008270">
    <property type="term" value="F:zinc ion binding"/>
    <property type="evidence" value="ECO:0007669"/>
    <property type="project" value="UniProtKB-UniRule"/>
</dbReference>
<dbReference type="Proteomes" id="UP000560081">
    <property type="component" value="Unassembled WGS sequence"/>
</dbReference>
<evidence type="ECO:0000256" key="15">
    <source>
        <dbReference type="PIRSR" id="PIRSR000099-2"/>
    </source>
</evidence>
<evidence type="ECO:0000256" key="2">
    <source>
        <dbReference type="ARBA" id="ARBA00004940"/>
    </source>
</evidence>
<evidence type="ECO:0000256" key="10">
    <source>
        <dbReference type="ARBA" id="ARBA00023102"/>
    </source>
</evidence>
<dbReference type="PANTHER" id="PTHR21256">
    <property type="entry name" value="HISTIDINOL DEHYDROGENASE HDH"/>
    <property type="match status" value="1"/>
</dbReference>
<keyword evidence="7 12" id="KW-0862">Zinc</keyword>
<evidence type="ECO:0000256" key="7">
    <source>
        <dbReference type="ARBA" id="ARBA00022833"/>
    </source>
</evidence>
<feature type="binding site" evidence="12 17">
    <location>
        <position position="430"/>
    </location>
    <ligand>
        <name>Zn(2+)</name>
        <dbReference type="ChEBI" id="CHEBI:29105"/>
    </ligand>
</feature>
<dbReference type="InterPro" id="IPR022695">
    <property type="entry name" value="Histidinol_DH_monofunct"/>
</dbReference>
<reference evidence="19 20" key="1">
    <citation type="submission" date="2020-08" db="EMBL/GenBank/DDBJ databases">
        <title>Sequencing the genomes of 1000 actinobacteria strains.</title>
        <authorList>
            <person name="Klenk H.-P."/>
        </authorList>
    </citation>
    <scope>NUCLEOTIDE SEQUENCE [LARGE SCALE GENOMIC DNA]</scope>
    <source>
        <strain evidence="19 20">DSM 19079</strain>
    </source>
</reference>
<organism evidence="19 20">
    <name type="scientific">Micrococcus flavus</name>
    <dbReference type="NCBI Taxonomy" id="384602"/>
    <lineage>
        <taxon>Bacteria</taxon>
        <taxon>Bacillati</taxon>
        <taxon>Actinomycetota</taxon>
        <taxon>Actinomycetes</taxon>
        <taxon>Micrococcales</taxon>
        <taxon>Micrococcaceae</taxon>
        <taxon>Micrococcus</taxon>
    </lineage>
</organism>
<feature type="binding site" evidence="12 17">
    <location>
        <position position="371"/>
    </location>
    <ligand>
        <name>Zn(2+)</name>
        <dbReference type="ChEBI" id="CHEBI:29105"/>
    </ligand>
</feature>
<feature type="binding site" evidence="12 16">
    <location>
        <position position="268"/>
    </location>
    <ligand>
        <name>substrate</name>
    </ligand>
</feature>
<dbReference type="CDD" id="cd06572">
    <property type="entry name" value="Histidinol_dh"/>
    <property type="match status" value="1"/>
</dbReference>
<keyword evidence="9 12" id="KW-0520">NAD</keyword>
<comment type="caution">
    <text evidence="19">The sequence shown here is derived from an EMBL/GenBank/DDBJ whole genome shotgun (WGS) entry which is preliminary data.</text>
</comment>
<evidence type="ECO:0000256" key="8">
    <source>
        <dbReference type="ARBA" id="ARBA00023002"/>
    </source>
</evidence>
<dbReference type="FunFam" id="3.40.50.1980:FF:000001">
    <property type="entry name" value="Histidinol dehydrogenase"/>
    <property type="match status" value="1"/>
</dbReference>
<dbReference type="PIRSF" id="PIRSF000099">
    <property type="entry name" value="Histidinol_dh"/>
    <property type="match status" value="1"/>
</dbReference>
<evidence type="ECO:0000256" key="18">
    <source>
        <dbReference type="RuleBase" id="RU004175"/>
    </source>
</evidence>
<feature type="binding site" evidence="12 17">
    <location>
        <position position="271"/>
    </location>
    <ligand>
        <name>Zn(2+)</name>
        <dbReference type="ChEBI" id="CHEBI:29105"/>
    </ligand>
</feature>
<dbReference type="GO" id="GO:0005829">
    <property type="term" value="C:cytosol"/>
    <property type="evidence" value="ECO:0007669"/>
    <property type="project" value="TreeGrafter"/>
</dbReference>
<dbReference type="PROSITE" id="PS00611">
    <property type="entry name" value="HISOL_DEHYDROGENASE"/>
    <property type="match status" value="1"/>
</dbReference>
<feature type="active site" description="Proton acceptor" evidence="12 14">
    <location>
        <position position="338"/>
    </location>
</feature>